<evidence type="ECO:0000313" key="1">
    <source>
        <dbReference type="EMBL" id="VAX00597.1"/>
    </source>
</evidence>
<proteinExistence type="predicted"/>
<gene>
    <name evidence="1" type="ORF">MNBD_GAMMA22-3007</name>
</gene>
<sequence length="29" mass="3049">MELVEAAGIEPASANSLPSALHAYPRQLI</sequence>
<dbReference type="EMBL" id="UOFS01000044">
    <property type="protein sequence ID" value="VAX00597.1"/>
    <property type="molecule type" value="Genomic_DNA"/>
</dbReference>
<accession>A0A3B1B674</accession>
<protein>
    <submittedName>
        <fullName evidence="1">Uncharacterized protein</fullName>
    </submittedName>
</protein>
<reference evidence="1" key="1">
    <citation type="submission" date="2018-06" db="EMBL/GenBank/DDBJ databases">
        <authorList>
            <person name="Zhirakovskaya E."/>
        </authorList>
    </citation>
    <scope>NUCLEOTIDE SEQUENCE</scope>
</reference>
<organism evidence="1">
    <name type="scientific">hydrothermal vent metagenome</name>
    <dbReference type="NCBI Taxonomy" id="652676"/>
    <lineage>
        <taxon>unclassified sequences</taxon>
        <taxon>metagenomes</taxon>
        <taxon>ecological metagenomes</taxon>
    </lineage>
</organism>
<dbReference type="AlphaFoldDB" id="A0A3B1B674"/>
<name>A0A3B1B674_9ZZZZ</name>